<reference evidence="1 2" key="1">
    <citation type="journal article" date="2012" name="J. Bacteriol.">
        <title>Genome sequence of Thalassospira xiamenensis type strain M-5.</title>
        <authorList>
            <person name="Lai Q."/>
            <person name="Shao Z."/>
        </authorList>
    </citation>
    <scope>NUCLEOTIDE SEQUENCE [LARGE SCALE GENOMIC DNA]</scope>
    <source>
        <strain evidence="1 2">M-5</strain>
    </source>
</reference>
<proteinExistence type="predicted"/>
<geneLocation type="plasmid" evidence="2"/>
<gene>
    <name evidence="1" type="ORF">TH3_21288</name>
</gene>
<dbReference type="Proteomes" id="UP000007127">
    <property type="component" value="Plasmid"/>
</dbReference>
<dbReference type="AlphaFoldDB" id="A0AB72UJK1"/>
<dbReference type="EMBL" id="CP004389">
    <property type="protein sequence ID" value="AJD54330.1"/>
    <property type="molecule type" value="Genomic_DNA"/>
</dbReference>
<dbReference type="KEGG" id="txi:TH3_21288"/>
<evidence type="ECO:0000313" key="2">
    <source>
        <dbReference type="Proteomes" id="UP000007127"/>
    </source>
</evidence>
<organism evidence="1 2">
    <name type="scientific">Thalassospira xiamenensis M-5 = DSM 17429</name>
    <dbReference type="NCBI Taxonomy" id="1123366"/>
    <lineage>
        <taxon>Bacteria</taxon>
        <taxon>Pseudomonadati</taxon>
        <taxon>Pseudomonadota</taxon>
        <taxon>Alphaproteobacteria</taxon>
        <taxon>Rhodospirillales</taxon>
        <taxon>Thalassospiraceae</taxon>
        <taxon>Thalassospira</taxon>
    </lineage>
</organism>
<sequence>MSKQTMNTAMIATNRASRDTRVDYPFLTALKWQGDRARHLTEEEQIHLYEREWRLVDVLATPDTKELHHIKAIAMKHHSWLVGECDKRIALNTDIATV</sequence>
<keyword evidence="1" id="KW-0614">Plasmid</keyword>
<accession>A0AB72UJK1</accession>
<evidence type="ECO:0000313" key="1">
    <source>
        <dbReference type="EMBL" id="AJD54330.1"/>
    </source>
</evidence>
<name>A0AB72UJK1_9PROT</name>
<protein>
    <submittedName>
        <fullName evidence="1">Uncharacterized protein</fullName>
    </submittedName>
</protein>